<feature type="region of interest" description="Disordered" evidence="9">
    <location>
        <begin position="675"/>
        <end position="697"/>
    </location>
</feature>
<evidence type="ECO:0000256" key="3">
    <source>
        <dbReference type="ARBA" id="ARBA00022448"/>
    </source>
</evidence>
<dbReference type="GO" id="GO:0016020">
    <property type="term" value="C:membrane"/>
    <property type="evidence" value="ECO:0007669"/>
    <property type="project" value="UniProtKB-SubCell"/>
</dbReference>
<dbReference type="GeneID" id="34616566"/>
<dbReference type="Gene3D" id="3.40.50.300">
    <property type="entry name" value="P-loop containing nucleotide triphosphate hydrolases"/>
    <property type="match status" value="2"/>
</dbReference>
<protein>
    <recommendedName>
        <fullName evidence="15">P-loop containing nucleoside triphosphate hydrolase protein</fullName>
    </recommendedName>
</protein>
<feature type="transmembrane region" description="Helical" evidence="10">
    <location>
        <begin position="957"/>
        <end position="976"/>
    </location>
</feature>
<dbReference type="InterPro" id="IPR011527">
    <property type="entry name" value="ABC1_TM_dom"/>
</dbReference>
<evidence type="ECO:0000313" key="14">
    <source>
        <dbReference type="Proteomes" id="UP000184188"/>
    </source>
</evidence>
<keyword evidence="14" id="KW-1185">Reference proteome</keyword>
<dbReference type="InterPro" id="IPR003439">
    <property type="entry name" value="ABC_transporter-like_ATP-bd"/>
</dbReference>
<dbReference type="InterPro" id="IPR027417">
    <property type="entry name" value="P-loop_NTPase"/>
</dbReference>
<proteinExistence type="inferred from homology"/>
<evidence type="ECO:0000313" key="13">
    <source>
        <dbReference type="EMBL" id="OJJ42630.1"/>
    </source>
</evidence>
<gene>
    <name evidence="13" type="ORF">ASPZODRAFT_76575</name>
</gene>
<feature type="domain" description="ABC transporter" evidence="11">
    <location>
        <begin position="1018"/>
        <end position="1258"/>
    </location>
</feature>
<evidence type="ECO:0000256" key="1">
    <source>
        <dbReference type="ARBA" id="ARBA00004141"/>
    </source>
</evidence>
<dbReference type="SUPFAM" id="SSF52540">
    <property type="entry name" value="P-loop containing nucleoside triphosphate hydrolases"/>
    <property type="match status" value="2"/>
</dbReference>
<dbReference type="PROSITE" id="PS00211">
    <property type="entry name" value="ABC_TRANSPORTER_1"/>
    <property type="match status" value="2"/>
</dbReference>
<keyword evidence="8 10" id="KW-0472">Membrane</keyword>
<dbReference type="VEuPathDB" id="FungiDB:ASPZODRAFT_76575"/>
<dbReference type="GO" id="GO:0016887">
    <property type="term" value="F:ATP hydrolysis activity"/>
    <property type="evidence" value="ECO:0007669"/>
    <property type="project" value="InterPro"/>
</dbReference>
<evidence type="ECO:0000256" key="8">
    <source>
        <dbReference type="ARBA" id="ARBA00023136"/>
    </source>
</evidence>
<dbReference type="PROSITE" id="PS50893">
    <property type="entry name" value="ABC_TRANSPORTER_2"/>
    <property type="match status" value="2"/>
</dbReference>
<dbReference type="PANTHER" id="PTHR24223">
    <property type="entry name" value="ATP-BINDING CASSETTE SUB-FAMILY C"/>
    <property type="match status" value="1"/>
</dbReference>
<dbReference type="Pfam" id="PF00005">
    <property type="entry name" value="ABC_tran"/>
    <property type="match status" value="2"/>
</dbReference>
<dbReference type="SUPFAM" id="SSF90123">
    <property type="entry name" value="ABC transporter transmembrane region"/>
    <property type="match status" value="2"/>
</dbReference>
<feature type="domain" description="ABC transmembrane type-1" evidence="12">
    <location>
        <begin position="748"/>
        <end position="984"/>
    </location>
</feature>
<feature type="transmembrane region" description="Helical" evidence="10">
    <location>
        <begin position="928"/>
        <end position="951"/>
    </location>
</feature>
<evidence type="ECO:0000256" key="2">
    <source>
        <dbReference type="ARBA" id="ARBA00009726"/>
    </source>
</evidence>
<dbReference type="CDD" id="cd18596">
    <property type="entry name" value="ABC_6TM_VMR1_D1_like"/>
    <property type="match status" value="1"/>
</dbReference>
<dbReference type="Gene3D" id="1.20.1560.10">
    <property type="entry name" value="ABC transporter type 1, transmembrane domain"/>
    <property type="match status" value="2"/>
</dbReference>
<name>A0A1L9S664_9EURO</name>
<dbReference type="AlphaFoldDB" id="A0A1L9S664"/>
<dbReference type="CDD" id="cd03250">
    <property type="entry name" value="ABCC_MRP_domain1"/>
    <property type="match status" value="1"/>
</dbReference>
<dbReference type="InterPro" id="IPR003593">
    <property type="entry name" value="AAA+_ATPase"/>
</dbReference>
<comment type="similarity">
    <text evidence="2">Belongs to the ABC transporter superfamily. ABCC family. Conjugate transporter (TC 3.A.1.208) subfamily.</text>
</comment>
<keyword evidence="5" id="KW-0547">Nucleotide-binding</keyword>
<comment type="subcellular location">
    <subcellularLocation>
        <location evidence="1">Membrane</location>
        <topology evidence="1">Multi-pass membrane protein</topology>
    </subcellularLocation>
</comment>
<keyword evidence="6" id="KW-0067">ATP-binding</keyword>
<organism evidence="13 14">
    <name type="scientific">Penicilliopsis zonata CBS 506.65</name>
    <dbReference type="NCBI Taxonomy" id="1073090"/>
    <lineage>
        <taxon>Eukaryota</taxon>
        <taxon>Fungi</taxon>
        <taxon>Dikarya</taxon>
        <taxon>Ascomycota</taxon>
        <taxon>Pezizomycotina</taxon>
        <taxon>Eurotiomycetes</taxon>
        <taxon>Eurotiomycetidae</taxon>
        <taxon>Eurotiales</taxon>
        <taxon>Aspergillaceae</taxon>
        <taxon>Penicilliopsis</taxon>
    </lineage>
</organism>
<feature type="domain" description="ABC transmembrane type-1" evidence="12">
    <location>
        <begin position="114"/>
        <end position="400"/>
    </location>
</feature>
<evidence type="ECO:0000256" key="5">
    <source>
        <dbReference type="ARBA" id="ARBA00022741"/>
    </source>
</evidence>
<evidence type="ECO:0000256" key="6">
    <source>
        <dbReference type="ARBA" id="ARBA00022840"/>
    </source>
</evidence>
<dbReference type="Pfam" id="PF00664">
    <property type="entry name" value="ABC_membrane"/>
    <property type="match status" value="2"/>
</dbReference>
<dbReference type="STRING" id="1073090.A0A1L9S664"/>
<dbReference type="EMBL" id="KV878358">
    <property type="protein sequence ID" value="OJJ42630.1"/>
    <property type="molecule type" value="Genomic_DNA"/>
</dbReference>
<dbReference type="GO" id="GO:0140359">
    <property type="term" value="F:ABC-type transporter activity"/>
    <property type="evidence" value="ECO:0007669"/>
    <property type="project" value="InterPro"/>
</dbReference>
<evidence type="ECO:0008006" key="15">
    <source>
        <dbReference type="Google" id="ProtNLM"/>
    </source>
</evidence>
<reference evidence="14" key="1">
    <citation type="journal article" date="2017" name="Genome Biol.">
        <title>Comparative genomics reveals high biological diversity and specific adaptations in the industrially and medically important fungal genus Aspergillus.</title>
        <authorList>
            <person name="de Vries R.P."/>
            <person name="Riley R."/>
            <person name="Wiebenga A."/>
            <person name="Aguilar-Osorio G."/>
            <person name="Amillis S."/>
            <person name="Uchima C.A."/>
            <person name="Anderluh G."/>
            <person name="Asadollahi M."/>
            <person name="Askin M."/>
            <person name="Barry K."/>
            <person name="Battaglia E."/>
            <person name="Bayram O."/>
            <person name="Benocci T."/>
            <person name="Braus-Stromeyer S.A."/>
            <person name="Caldana C."/>
            <person name="Canovas D."/>
            <person name="Cerqueira G.C."/>
            <person name="Chen F."/>
            <person name="Chen W."/>
            <person name="Choi C."/>
            <person name="Clum A."/>
            <person name="Dos Santos R.A."/>
            <person name="Damasio A.R."/>
            <person name="Diallinas G."/>
            <person name="Emri T."/>
            <person name="Fekete E."/>
            <person name="Flipphi M."/>
            <person name="Freyberg S."/>
            <person name="Gallo A."/>
            <person name="Gournas C."/>
            <person name="Habgood R."/>
            <person name="Hainaut M."/>
            <person name="Harispe M.L."/>
            <person name="Henrissat B."/>
            <person name="Hilden K.S."/>
            <person name="Hope R."/>
            <person name="Hossain A."/>
            <person name="Karabika E."/>
            <person name="Karaffa L."/>
            <person name="Karanyi Z."/>
            <person name="Krasevec N."/>
            <person name="Kuo A."/>
            <person name="Kusch H."/>
            <person name="LaButti K."/>
            <person name="Lagendijk E.L."/>
            <person name="Lapidus A."/>
            <person name="Levasseur A."/>
            <person name="Lindquist E."/>
            <person name="Lipzen A."/>
            <person name="Logrieco A.F."/>
            <person name="MacCabe A."/>
            <person name="Maekelae M.R."/>
            <person name="Malavazi I."/>
            <person name="Melin P."/>
            <person name="Meyer V."/>
            <person name="Mielnichuk N."/>
            <person name="Miskei M."/>
            <person name="Molnar A.P."/>
            <person name="Mule G."/>
            <person name="Ngan C.Y."/>
            <person name="Orejas M."/>
            <person name="Orosz E."/>
            <person name="Ouedraogo J.P."/>
            <person name="Overkamp K.M."/>
            <person name="Park H.-S."/>
            <person name="Perrone G."/>
            <person name="Piumi F."/>
            <person name="Punt P.J."/>
            <person name="Ram A.F."/>
            <person name="Ramon A."/>
            <person name="Rauscher S."/>
            <person name="Record E."/>
            <person name="Riano-Pachon D.M."/>
            <person name="Robert V."/>
            <person name="Roehrig J."/>
            <person name="Ruller R."/>
            <person name="Salamov A."/>
            <person name="Salih N.S."/>
            <person name="Samson R.A."/>
            <person name="Sandor E."/>
            <person name="Sanguinetti M."/>
            <person name="Schuetze T."/>
            <person name="Sepcic K."/>
            <person name="Shelest E."/>
            <person name="Sherlock G."/>
            <person name="Sophianopoulou V."/>
            <person name="Squina F.M."/>
            <person name="Sun H."/>
            <person name="Susca A."/>
            <person name="Todd R.B."/>
            <person name="Tsang A."/>
            <person name="Unkles S.E."/>
            <person name="van de Wiele N."/>
            <person name="van Rossen-Uffink D."/>
            <person name="Oliveira J.V."/>
            <person name="Vesth T.C."/>
            <person name="Visser J."/>
            <person name="Yu J.-H."/>
            <person name="Zhou M."/>
            <person name="Andersen M.R."/>
            <person name="Archer D.B."/>
            <person name="Baker S.E."/>
            <person name="Benoit I."/>
            <person name="Brakhage A.A."/>
            <person name="Braus G.H."/>
            <person name="Fischer R."/>
            <person name="Frisvad J.C."/>
            <person name="Goldman G.H."/>
            <person name="Houbraken J."/>
            <person name="Oakley B."/>
            <person name="Pocsi I."/>
            <person name="Scazzocchio C."/>
            <person name="Seiboth B."/>
            <person name="vanKuyk P.A."/>
            <person name="Wortman J."/>
            <person name="Dyer P.S."/>
            <person name="Grigoriev I.V."/>
        </authorList>
    </citation>
    <scope>NUCLEOTIDE SEQUENCE [LARGE SCALE GENOMIC DNA]</scope>
    <source>
        <strain evidence="14">CBS 506.65</strain>
    </source>
</reference>
<evidence type="ECO:0000256" key="10">
    <source>
        <dbReference type="SAM" id="Phobius"/>
    </source>
</evidence>
<feature type="domain" description="ABC transporter" evidence="11">
    <location>
        <begin position="429"/>
        <end position="671"/>
    </location>
</feature>
<dbReference type="RefSeq" id="XP_022577140.1">
    <property type="nucleotide sequence ID" value="XM_022730102.1"/>
</dbReference>
<evidence type="ECO:0000256" key="4">
    <source>
        <dbReference type="ARBA" id="ARBA00022692"/>
    </source>
</evidence>
<dbReference type="CDD" id="cd03244">
    <property type="entry name" value="ABCC_MRP_domain2"/>
    <property type="match status" value="1"/>
</dbReference>
<dbReference type="PROSITE" id="PS50929">
    <property type="entry name" value="ABC_TM1F"/>
    <property type="match status" value="2"/>
</dbReference>
<dbReference type="InterPro" id="IPR036640">
    <property type="entry name" value="ABC1_TM_sf"/>
</dbReference>
<evidence type="ECO:0000256" key="9">
    <source>
        <dbReference type="SAM" id="MobiDB-lite"/>
    </source>
</evidence>
<dbReference type="PANTHER" id="PTHR24223:SF456">
    <property type="entry name" value="MULTIDRUG RESISTANCE-ASSOCIATED PROTEIN LETHAL(2)03659"/>
    <property type="match status" value="1"/>
</dbReference>
<dbReference type="OrthoDB" id="6500128at2759"/>
<keyword evidence="4 10" id="KW-0812">Transmembrane</keyword>
<sequence length="1276" mass="140275">MGYLLAISSNHSVQLYLALSLTLLHTLFPRRPRVFTPDGHPVDGENSSTAFNRYSMLWCVTALRLAGKRNARFPALDYGTRSRTQPLISLVSSSSTLWKYVFTERWRTFAKQWALMFVQSVLTFASPYCVTQLLESLEKEEQRENAWLWLLAMGASAVCETVVHYRLVWIQWSEAGIPIRAQLIMAIFHKALRMKDSSNTSSTVENSKKKSPEAINLLTSDTVSFSKFTAVNHVLPFSCLELLLAGCFLFRLLGWQGTLAAAVVTAGCYPIHSAVVRGEQQAQKKLTTARDKKIRTVTEALHALRQIKFHALEDPWEASLAAVREEELQCVRRCFIASNVRSVWKVASPLLVASAAVITTTSLHEGGDIPVSAIFPLLELLPHLQASLGVIPLVVQDYLGARSNARRMEAFLNREEQKSILSPSLSGRLEFHNASIAWPAGDDSAGAEKEKAIRRFSLAGINLDFPVGEMSVVHGKTGCGKSLLLAAALGEADLLDGRIEVPMVNGKTPGTAFVSQTPWLQNSTLRDNILFGSPLEASRYEQVLAACALHPDLAALPDGDETLIGLRGVKLSGGQRVRVALARALYSTAPVLVLDDILASLDVHVARHVFFRALTGELCRGRTRIMATHQLDLCLPNAQYLVEIHDDYTITGQTTHHLSIDRPVDLEVDADWKPHSAEEKKKKKKKNERTKKIEDKSTLSHSSDMKVYKAYFKAAGGLTFTCIYLGGLISKQLAGALTTGSIRSDPRLYLFSSLLCVLLEVGFNLHRSAGSLRASRGLFRAITARVLRMPLLWLDSTPIGEMLKRFSTDTRMVDTFVLSTLSQCADCLVKMMVIISVGMYTSKYTSVLTLALVYASVQAGRRYLAARKTVAQAEAHTTAEILDLFTSSVSGVSTIRPFGAVNRFVEEMHDRIDALSTARRHFWMFNRWIALQMSLLAILFSVGMGAIGLLISIESSVLGFALAFSSAFSGTLFTAANGFGQLETFMGGASGVVAYSQLETEDQGGLDAPPNWPSKGELQARGLTVSYSPDLDPALKDISFAIGAGQRVGIVGRTGAGKSSLTLALLRLVEPQAGSIHIDGIDISTIKLHALRSRIAFVPQDPVLFSGTVRSNLDYFHRLSDDTLEEALRRVGLLVDKDKINEKSGLYTLDSPISTGGTNMSQGQRQLLCLARILIHEPKIVILDEATSAVDNKTDSLIQDTLWMEQEIGRTLIVVAHRLRTVVSFDQLIVLAEGKIVEMGRPADLWKRRGSFYELVQNSGDRDFLSQTLSHHDGSI</sequence>
<dbReference type="FunFam" id="3.40.50.300:FF:001354">
    <property type="entry name" value="ATP-binding cassette (ABC) transporter, putative"/>
    <property type="match status" value="1"/>
</dbReference>
<evidence type="ECO:0000259" key="11">
    <source>
        <dbReference type="PROSITE" id="PS50893"/>
    </source>
</evidence>
<keyword evidence="3" id="KW-0813">Transport</keyword>
<evidence type="ECO:0000256" key="7">
    <source>
        <dbReference type="ARBA" id="ARBA00022989"/>
    </source>
</evidence>
<dbReference type="Proteomes" id="UP000184188">
    <property type="component" value="Unassembled WGS sequence"/>
</dbReference>
<dbReference type="GO" id="GO:0005524">
    <property type="term" value="F:ATP binding"/>
    <property type="evidence" value="ECO:0007669"/>
    <property type="project" value="UniProtKB-KW"/>
</dbReference>
<dbReference type="SMART" id="SM00382">
    <property type="entry name" value="AAA"/>
    <property type="match status" value="2"/>
</dbReference>
<keyword evidence="7 10" id="KW-1133">Transmembrane helix</keyword>
<dbReference type="InterPro" id="IPR017871">
    <property type="entry name" value="ABC_transporter-like_CS"/>
</dbReference>
<evidence type="ECO:0000259" key="12">
    <source>
        <dbReference type="PROSITE" id="PS50929"/>
    </source>
</evidence>
<accession>A0A1L9S664</accession>
<dbReference type="InterPro" id="IPR050173">
    <property type="entry name" value="ABC_transporter_C-like"/>
</dbReference>
<dbReference type="CDD" id="cd18604">
    <property type="entry name" value="ABC_6TM_VMR1_D2_like"/>
    <property type="match status" value="1"/>
</dbReference>